<comment type="similarity">
    <text evidence="2 8">Belongs to the peptidase M14 family.</text>
</comment>
<gene>
    <name evidence="11" type="ORF">GC106_9720</name>
</gene>
<evidence type="ECO:0000256" key="6">
    <source>
        <dbReference type="ARBA" id="ARBA00022833"/>
    </source>
</evidence>
<evidence type="ECO:0000256" key="9">
    <source>
        <dbReference type="SAM" id="SignalP"/>
    </source>
</evidence>
<feature type="signal peptide" evidence="9">
    <location>
        <begin position="1"/>
        <end position="27"/>
    </location>
</feature>
<evidence type="ECO:0000256" key="5">
    <source>
        <dbReference type="ARBA" id="ARBA00022801"/>
    </source>
</evidence>
<evidence type="ECO:0000259" key="10">
    <source>
        <dbReference type="PROSITE" id="PS52035"/>
    </source>
</evidence>
<accession>A0ABX2EXK8</accession>
<keyword evidence="5" id="KW-0378">Hydrolase</keyword>
<reference evidence="11 12" key="1">
    <citation type="submission" date="2020-01" db="EMBL/GenBank/DDBJ databases">
        <title>Kibdelosporangium persica a novel Actinomycetes from a hot desert in Iran.</title>
        <authorList>
            <person name="Safaei N."/>
            <person name="Zaburannyi N."/>
            <person name="Mueller R."/>
            <person name="Wink J."/>
        </authorList>
    </citation>
    <scope>NUCLEOTIDE SEQUENCE [LARGE SCALE GENOMIC DNA]</scope>
    <source>
        <strain evidence="11 12">4NS15</strain>
    </source>
</reference>
<dbReference type="PROSITE" id="PS00133">
    <property type="entry name" value="CARBOXYPEPT_ZN_2"/>
    <property type="match status" value="1"/>
</dbReference>
<keyword evidence="4" id="KW-0479">Metal-binding</keyword>
<evidence type="ECO:0000313" key="11">
    <source>
        <dbReference type="EMBL" id="NRN63771.1"/>
    </source>
</evidence>
<dbReference type="InterPro" id="IPR006311">
    <property type="entry name" value="TAT_signal"/>
</dbReference>
<dbReference type="InterPro" id="IPR000834">
    <property type="entry name" value="Peptidase_M14"/>
</dbReference>
<feature type="active site" description="Proton donor/acceptor" evidence="8">
    <location>
        <position position="376"/>
    </location>
</feature>
<dbReference type="Pfam" id="PF00246">
    <property type="entry name" value="Peptidase_M14"/>
    <property type="match status" value="1"/>
</dbReference>
<sequence>MRSRRGLLAAAALGAAMLLPLPITASAQPEQSTAAVADSRPSAIYTVENTTPVSRTAISRFGVDIHGTDGGTLTFAATASQAKALREAGFRLTQQMTTLDFPPADSMYHNYAEQTTELQKIAADHSSIARLSSIGKSYQNRDLWLLKISDNAATDESEPEVLFTCQQHAREHLTPEMCLRIANRYTDGYGSDAAITNEVNSKEIWIVTSVNPDGSEYDIATGSYRSWRKNRQPNAGSSNVGTDLNRNWGFQWGCCGGSSGSTGSETYRGPSAFSAPETQRLRDFVNSRVVGGVQQIKTHIDWHTYSELILWPFGYTYNNTAPGLDANQERAFRTLGQQMAQTNNYTPQQSSDLYVTDGSIGDWMWGAHKIWSYTFEMYPRSGGGGFYPPDEVIVRETSRNDRAVALFLSYSDCVPRVIGGSC</sequence>
<dbReference type="RefSeq" id="WP_173124927.1">
    <property type="nucleotide sequence ID" value="NZ_CBCSGW010000006.1"/>
</dbReference>
<dbReference type="SUPFAM" id="SSF53187">
    <property type="entry name" value="Zn-dependent exopeptidases"/>
    <property type="match status" value="1"/>
</dbReference>
<dbReference type="InterPro" id="IPR057246">
    <property type="entry name" value="CARBOXYPEPT_ZN_1"/>
</dbReference>
<keyword evidence="3" id="KW-0645">Protease</keyword>
<dbReference type="SMART" id="SM00631">
    <property type="entry name" value="Zn_pept"/>
    <property type="match status" value="1"/>
</dbReference>
<evidence type="ECO:0000256" key="2">
    <source>
        <dbReference type="ARBA" id="ARBA00005988"/>
    </source>
</evidence>
<name>A0ABX2EXK8_9PSEU</name>
<evidence type="ECO:0000256" key="1">
    <source>
        <dbReference type="ARBA" id="ARBA00001947"/>
    </source>
</evidence>
<protein>
    <submittedName>
        <fullName evidence="11">Murein tripeptide amidase MpaA</fullName>
    </submittedName>
</protein>
<dbReference type="PRINTS" id="PR00765">
    <property type="entry name" value="CRBOXYPTASEA"/>
</dbReference>
<evidence type="ECO:0000256" key="3">
    <source>
        <dbReference type="ARBA" id="ARBA00022670"/>
    </source>
</evidence>
<comment type="caution">
    <text evidence="11">The sequence shown here is derived from an EMBL/GenBank/DDBJ whole genome shotgun (WGS) entry which is preliminary data.</text>
</comment>
<dbReference type="CDD" id="cd03859">
    <property type="entry name" value="M14_CPT"/>
    <property type="match status" value="1"/>
</dbReference>
<dbReference type="PANTHER" id="PTHR11705">
    <property type="entry name" value="PROTEASE FAMILY M14 CARBOXYPEPTIDASE A,B"/>
    <property type="match status" value="1"/>
</dbReference>
<evidence type="ECO:0000256" key="8">
    <source>
        <dbReference type="PROSITE-ProRule" id="PRU01379"/>
    </source>
</evidence>
<keyword evidence="7" id="KW-0482">Metalloprotease</keyword>
<keyword evidence="6" id="KW-0862">Zinc</keyword>
<dbReference type="Proteomes" id="UP000763557">
    <property type="component" value="Unassembled WGS sequence"/>
</dbReference>
<evidence type="ECO:0000313" key="12">
    <source>
        <dbReference type="Proteomes" id="UP000763557"/>
    </source>
</evidence>
<keyword evidence="9" id="KW-0732">Signal</keyword>
<feature type="domain" description="Peptidase M14" evidence="10">
    <location>
        <begin position="107"/>
        <end position="411"/>
    </location>
</feature>
<keyword evidence="12" id="KW-1185">Reference proteome</keyword>
<dbReference type="InterPro" id="IPR057247">
    <property type="entry name" value="CARBOXYPEPT_ZN_2"/>
</dbReference>
<organism evidence="11 12">
    <name type="scientific">Kibdelosporangium persicum</name>
    <dbReference type="NCBI Taxonomy" id="2698649"/>
    <lineage>
        <taxon>Bacteria</taxon>
        <taxon>Bacillati</taxon>
        <taxon>Actinomycetota</taxon>
        <taxon>Actinomycetes</taxon>
        <taxon>Pseudonocardiales</taxon>
        <taxon>Pseudonocardiaceae</taxon>
        <taxon>Kibdelosporangium</taxon>
    </lineage>
</organism>
<dbReference type="PROSITE" id="PS00132">
    <property type="entry name" value="CARBOXYPEPT_ZN_1"/>
    <property type="match status" value="1"/>
</dbReference>
<evidence type="ECO:0000256" key="7">
    <source>
        <dbReference type="ARBA" id="ARBA00023049"/>
    </source>
</evidence>
<dbReference type="Gene3D" id="3.40.630.10">
    <property type="entry name" value="Zn peptidases"/>
    <property type="match status" value="1"/>
</dbReference>
<dbReference type="InterPro" id="IPR033810">
    <property type="entry name" value="Carboxypeptidase_T"/>
</dbReference>
<dbReference type="EMBL" id="JAAATY010000002">
    <property type="protein sequence ID" value="NRN63771.1"/>
    <property type="molecule type" value="Genomic_DNA"/>
</dbReference>
<proteinExistence type="inferred from homology"/>
<evidence type="ECO:0000256" key="4">
    <source>
        <dbReference type="ARBA" id="ARBA00022723"/>
    </source>
</evidence>
<dbReference type="PROSITE" id="PS52035">
    <property type="entry name" value="PEPTIDASE_M14"/>
    <property type="match status" value="1"/>
</dbReference>
<comment type="cofactor">
    <cofactor evidence="1">
        <name>Zn(2+)</name>
        <dbReference type="ChEBI" id="CHEBI:29105"/>
    </cofactor>
</comment>
<feature type="chain" id="PRO_5046679047" evidence="9">
    <location>
        <begin position="28"/>
        <end position="422"/>
    </location>
</feature>
<dbReference type="PROSITE" id="PS51318">
    <property type="entry name" value="TAT"/>
    <property type="match status" value="1"/>
</dbReference>
<dbReference type="PANTHER" id="PTHR11705:SF143">
    <property type="entry name" value="SLL0236 PROTEIN"/>
    <property type="match status" value="1"/>
</dbReference>